<evidence type="ECO:0000259" key="13">
    <source>
        <dbReference type="PROSITE" id="PS50929"/>
    </source>
</evidence>
<dbReference type="PROSITE" id="PS50893">
    <property type="entry name" value="ABC_TRANSPORTER_2"/>
    <property type="match status" value="2"/>
</dbReference>
<feature type="transmembrane region" description="Helical" evidence="11">
    <location>
        <begin position="523"/>
        <end position="543"/>
    </location>
</feature>
<dbReference type="InterPro" id="IPR003593">
    <property type="entry name" value="AAA+_ATPase"/>
</dbReference>
<dbReference type="Proteomes" id="UP000249402">
    <property type="component" value="Unassembled WGS sequence"/>
</dbReference>
<dbReference type="InterPro" id="IPR036640">
    <property type="entry name" value="ABC1_TM_sf"/>
</dbReference>
<evidence type="ECO:0000256" key="5">
    <source>
        <dbReference type="ARBA" id="ARBA00022692"/>
    </source>
</evidence>
<feature type="domain" description="ABC transmembrane type-1" evidence="13">
    <location>
        <begin position="886"/>
        <end position="1166"/>
    </location>
</feature>
<dbReference type="CDD" id="cd18580">
    <property type="entry name" value="ABC_6TM_ABCC_D2"/>
    <property type="match status" value="1"/>
</dbReference>
<evidence type="ECO:0000256" key="3">
    <source>
        <dbReference type="ARBA" id="ARBA00022448"/>
    </source>
</evidence>
<dbReference type="SMART" id="SM00382">
    <property type="entry name" value="AAA"/>
    <property type="match status" value="2"/>
</dbReference>
<evidence type="ECO:0000256" key="7">
    <source>
        <dbReference type="ARBA" id="ARBA00022840"/>
    </source>
</evidence>
<dbReference type="CDD" id="cd03244">
    <property type="entry name" value="ABCC_MRP_domain2"/>
    <property type="match status" value="1"/>
</dbReference>
<protein>
    <submittedName>
        <fullName evidence="14">Putative multidrug resistance-associated protein</fullName>
    </submittedName>
</protein>
<feature type="transmembrane region" description="Helical" evidence="11">
    <location>
        <begin position="485"/>
        <end position="511"/>
    </location>
</feature>
<evidence type="ECO:0000256" key="9">
    <source>
        <dbReference type="ARBA" id="ARBA00023136"/>
    </source>
</evidence>
<accession>A0A395GU03</accession>
<evidence type="ECO:0000256" key="4">
    <source>
        <dbReference type="ARBA" id="ARBA00022475"/>
    </source>
</evidence>
<dbReference type="InterPro" id="IPR056227">
    <property type="entry name" value="TMD0_ABC"/>
</dbReference>
<evidence type="ECO:0000259" key="12">
    <source>
        <dbReference type="PROSITE" id="PS50893"/>
    </source>
</evidence>
<dbReference type="GeneID" id="37227704"/>
<proteinExistence type="inferred from homology"/>
<dbReference type="InterPro" id="IPR003439">
    <property type="entry name" value="ABC_transporter-like_ATP-bd"/>
</dbReference>
<dbReference type="FunFam" id="1.20.1560.10:FF:000055">
    <property type="entry name" value="ABC multidrug transporter (Eurofung)"/>
    <property type="match status" value="1"/>
</dbReference>
<evidence type="ECO:0000256" key="2">
    <source>
        <dbReference type="ARBA" id="ARBA00009726"/>
    </source>
</evidence>
<dbReference type="Pfam" id="PF00664">
    <property type="entry name" value="ABC_membrane"/>
    <property type="match status" value="2"/>
</dbReference>
<keyword evidence="15" id="KW-1185">Reference proteome</keyword>
<feature type="transmembrane region" description="Helical" evidence="11">
    <location>
        <begin position="880"/>
        <end position="901"/>
    </location>
</feature>
<dbReference type="PANTHER" id="PTHR24223">
    <property type="entry name" value="ATP-BINDING CASSETTE SUB-FAMILY C"/>
    <property type="match status" value="1"/>
</dbReference>
<dbReference type="CDD" id="cd18579">
    <property type="entry name" value="ABC_6TM_ABCC_D1"/>
    <property type="match status" value="1"/>
</dbReference>
<feature type="transmembrane region" description="Helical" evidence="11">
    <location>
        <begin position="402"/>
        <end position="420"/>
    </location>
</feature>
<name>A0A395GU03_9EURO</name>
<reference evidence="14 15" key="1">
    <citation type="submission" date="2018-02" db="EMBL/GenBank/DDBJ databases">
        <title>The genomes of Aspergillus section Nigri reveals drivers in fungal speciation.</title>
        <authorList>
            <consortium name="DOE Joint Genome Institute"/>
            <person name="Vesth T.C."/>
            <person name="Nybo J."/>
            <person name="Theobald S."/>
            <person name="Brandl J."/>
            <person name="Frisvad J.C."/>
            <person name="Nielsen K.F."/>
            <person name="Lyhne E.K."/>
            <person name="Kogle M.E."/>
            <person name="Kuo A."/>
            <person name="Riley R."/>
            <person name="Clum A."/>
            <person name="Nolan M."/>
            <person name="Lipzen A."/>
            <person name="Salamov A."/>
            <person name="Henrissat B."/>
            <person name="Wiebenga A."/>
            <person name="De vries R.P."/>
            <person name="Grigoriev I.V."/>
            <person name="Mortensen U.H."/>
            <person name="Andersen M.R."/>
            <person name="Baker S.E."/>
        </authorList>
    </citation>
    <scope>NUCLEOTIDE SEQUENCE [LARGE SCALE GENOMIC DNA]</scope>
    <source>
        <strain evidence="14 15">CBS 121593</strain>
    </source>
</reference>
<dbReference type="PROSITE" id="PS00211">
    <property type="entry name" value="ABC_TRANSPORTER_1"/>
    <property type="match status" value="1"/>
</dbReference>
<dbReference type="Gene3D" id="1.20.1560.10">
    <property type="entry name" value="ABC transporter type 1, transmembrane domain"/>
    <property type="match status" value="2"/>
</dbReference>
<dbReference type="Pfam" id="PF00005">
    <property type="entry name" value="ABC_tran"/>
    <property type="match status" value="2"/>
</dbReference>
<dbReference type="SUPFAM" id="SSF90123">
    <property type="entry name" value="ABC transporter transmembrane region"/>
    <property type="match status" value="2"/>
</dbReference>
<keyword evidence="4" id="KW-1003">Cell membrane</keyword>
<feature type="transmembrane region" description="Helical" evidence="11">
    <location>
        <begin position="67"/>
        <end position="87"/>
    </location>
</feature>
<feature type="transmembrane region" description="Helical" evidence="11">
    <location>
        <begin position="26"/>
        <end position="47"/>
    </location>
</feature>
<feature type="domain" description="ABC transporter" evidence="12">
    <location>
        <begin position="607"/>
        <end position="830"/>
    </location>
</feature>
<dbReference type="InterPro" id="IPR044746">
    <property type="entry name" value="ABCC_6TM_D1"/>
</dbReference>
<feature type="transmembrane region" description="Helical" evidence="11">
    <location>
        <begin position="1024"/>
        <end position="1043"/>
    </location>
</feature>
<gene>
    <name evidence="14" type="ORF">BO80DRAFT_467262</name>
</gene>
<dbReference type="STRING" id="1448316.A0A395GU03"/>
<keyword evidence="9 11" id="KW-0472">Membrane</keyword>
<evidence type="ECO:0000313" key="15">
    <source>
        <dbReference type="Proteomes" id="UP000249402"/>
    </source>
</evidence>
<keyword evidence="8 11" id="KW-1133">Transmembrane helix</keyword>
<evidence type="ECO:0000256" key="6">
    <source>
        <dbReference type="ARBA" id="ARBA00022741"/>
    </source>
</evidence>
<sequence>MPSTCIANSDNYFGPRVDPNCRRFDFTLLFEDAFFAILPAALFTLLLPARLQMLRRAPVKVTTYRLAVYKTICLVTIFTLQIIYTVYHLRTPVLHTRLATTSDILTIIATAAATFLSVIEDQCSIEPSNLLVVYFSALTLLDIPRLRTLWLIPGADICRGLFTTIYILTVIALFLESMRKLKILRTVYQNVTTEQVIGFWGRSFFVWVTPLFRAGFSDILSVEDLPPPDEDLRGDAARQKLEEAWVRSKGNRRLLKAVFRAYMWPTLSSMVPRLALSAFTFCQPFLITSAVDYFEKDSTAEIKQYGKALVGAFFLVYLGIAISTAVYWRQVYRLITTVRAGLISMIYHQTTRLSGNDVKDTAALTLMGTDVERIGNSLRLIHETWASIVEVGVALYLLERQIFLVCLVPAVITVVCILGTRPISSRSGSAQKAWVEKVQTRVAVTSAMLSDMKAVKMLGLTDVLFDLVTKLRKAELETSSRFRKLFISMVVLSNIPLDFAPYATFAVYAIISVVRNDRSLLASQAFTSLSLISLLTSPLVTFVRAVPQLAQCGGSVERIETYLEREPAAVGQQSPASSSTGILSSQPQAVELTTHARAQSSDALVSFNGVDIAWTPDTEPVLKNLHLDIKRGITMIIGPVGSGKSTLIESILGETVIQGTTNAPLSNIAYCPQKPWIVNHTIRHNITGGTEFDSKWYGFCVSACGLEDDLMSIPGGDLHMAGSDGVSLSGGQKQRVALARALYSRHPILLLDDVFSGLDPKCTSHISSALFAQTGYLREAGISAILATHTQSLIPYADEIIVLDKGVTARGSYHDILARTPDIAAKSLLHTNEAAISADGARMGHTTAQTTTVQDSQTQKPDFSRRDGTWDVYRYYAKSAGLRVTIGFMTCSLVSTFLKNFSTLWIEWWSESNAKDPNGRVGFYLGLYTVFAVLNASGLAIACYLLFMKAINGTALGLHTDLLTATLNAPFSFFQATDTGTLTNRFTQDMDLIDMTLPICLINSFGNGSSTVIKLIILCAVGKYMAATFPILITTFILIQSYYLRTSRQVRLLDIEAKSPLYTHFTETIKGISTIRALSWQDVFQIDLEQKLNHSQRPFYMLFCIQQWLNLVLNLVVTAMAVILLAITTSMKEKFSAGAIGVALNMVLSFNQEIVRTVQSWTQLETSIGAVARVQKFQEETPAEGVGLPVPPVYEWPFEGRVVFEGVTAGYKDTSVPVLKDISLTVSPGEKLAICGPSGSGKTSLIMALLRMIDFQGGRVTIDGRDLASFEPKDIRSRVTVIPQDPFFMPGTVRFNLDPHGGASNEAIESALQKVGLRDRIPSLDSALNAHDWSGGERQLLALARALVMSSRVLVLDEAMSSVDGETEKLMHGVIEREFARHTVIAVMHRLQYVDRYDRVVVLRQGEVVECDSPTSLLARDTEFRRLYTSVCSPYSPSLATPQPVLS</sequence>
<keyword evidence="5 11" id="KW-0812">Transmembrane</keyword>
<comment type="similarity">
    <text evidence="2">Belongs to the ABC transporter superfamily. ABCC family. Conjugate transporter (TC 3.A.1.208) subfamily.</text>
</comment>
<evidence type="ECO:0000256" key="11">
    <source>
        <dbReference type="SAM" id="Phobius"/>
    </source>
</evidence>
<dbReference type="FunFam" id="3.40.50.300:FF:002145">
    <property type="entry name" value="ABC transporter (MsbA subfamily)"/>
    <property type="match status" value="1"/>
</dbReference>
<dbReference type="EMBL" id="KZ824456">
    <property type="protein sequence ID" value="RAK98157.1"/>
    <property type="molecule type" value="Genomic_DNA"/>
</dbReference>
<comment type="subcellular location">
    <subcellularLocation>
        <location evidence="1">Cell membrane</location>
        <topology evidence="1">Multi-pass membrane protein</topology>
    </subcellularLocation>
</comment>
<feature type="transmembrane region" description="Helical" evidence="11">
    <location>
        <begin position="308"/>
        <end position="328"/>
    </location>
</feature>
<feature type="domain" description="ABC transmembrane type-1" evidence="13">
    <location>
        <begin position="274"/>
        <end position="551"/>
    </location>
</feature>
<feature type="domain" description="ABC transporter" evidence="12">
    <location>
        <begin position="1202"/>
        <end position="1430"/>
    </location>
</feature>
<keyword evidence="3" id="KW-0813">Transport</keyword>
<dbReference type="Pfam" id="PF24357">
    <property type="entry name" value="TMD0_ABC"/>
    <property type="match status" value="1"/>
</dbReference>
<dbReference type="PROSITE" id="PS50929">
    <property type="entry name" value="ABC_TM1F"/>
    <property type="match status" value="2"/>
</dbReference>
<dbReference type="GO" id="GO:0005524">
    <property type="term" value="F:ATP binding"/>
    <property type="evidence" value="ECO:0007669"/>
    <property type="project" value="UniProtKB-KW"/>
</dbReference>
<dbReference type="InterPro" id="IPR011527">
    <property type="entry name" value="ABC1_TM_dom"/>
</dbReference>
<feature type="transmembrane region" description="Helical" evidence="11">
    <location>
        <begin position="157"/>
        <end position="175"/>
    </location>
</feature>
<dbReference type="GO" id="GO:0005886">
    <property type="term" value="C:plasma membrane"/>
    <property type="evidence" value="ECO:0007669"/>
    <property type="project" value="UniProtKB-SubCell"/>
</dbReference>
<evidence type="ECO:0000256" key="10">
    <source>
        <dbReference type="ARBA" id="ARBA00023180"/>
    </source>
</evidence>
<keyword evidence="6" id="KW-0547">Nucleotide-binding</keyword>
<dbReference type="FunFam" id="1.20.1560.10:FF:000066">
    <property type="entry name" value="ABC multidrug transporter (Eurofung)"/>
    <property type="match status" value="1"/>
</dbReference>
<dbReference type="VEuPathDB" id="FungiDB:BO80DRAFT_467262"/>
<keyword evidence="7" id="KW-0067">ATP-binding</keyword>
<dbReference type="InterPro" id="IPR044726">
    <property type="entry name" value="ABCC_6TM_D2"/>
</dbReference>
<feature type="transmembrane region" description="Helical" evidence="11">
    <location>
        <begin position="131"/>
        <end position="151"/>
    </location>
</feature>
<dbReference type="InterPro" id="IPR050173">
    <property type="entry name" value="ABC_transporter_C-like"/>
</dbReference>
<evidence type="ECO:0000256" key="1">
    <source>
        <dbReference type="ARBA" id="ARBA00004651"/>
    </source>
</evidence>
<dbReference type="OrthoDB" id="6500128at2759"/>
<feature type="transmembrane region" description="Helical" evidence="11">
    <location>
        <begin position="99"/>
        <end position="119"/>
    </location>
</feature>
<dbReference type="InterPro" id="IPR017871">
    <property type="entry name" value="ABC_transporter-like_CS"/>
</dbReference>
<dbReference type="GO" id="GO:0140359">
    <property type="term" value="F:ABC-type transporter activity"/>
    <property type="evidence" value="ECO:0007669"/>
    <property type="project" value="InterPro"/>
</dbReference>
<feature type="transmembrane region" description="Helical" evidence="11">
    <location>
        <begin position="1108"/>
        <end position="1127"/>
    </location>
</feature>
<dbReference type="InterPro" id="IPR027417">
    <property type="entry name" value="P-loop_NTPase"/>
</dbReference>
<dbReference type="SUPFAM" id="SSF52540">
    <property type="entry name" value="P-loop containing nucleoside triphosphate hydrolases"/>
    <property type="match status" value="2"/>
</dbReference>
<keyword evidence="10" id="KW-0325">Glycoprotein</keyword>
<dbReference type="RefSeq" id="XP_025572485.1">
    <property type="nucleotide sequence ID" value="XM_025722839.1"/>
</dbReference>
<evidence type="ECO:0000256" key="8">
    <source>
        <dbReference type="ARBA" id="ARBA00022989"/>
    </source>
</evidence>
<organism evidence="14 15">
    <name type="scientific">Aspergillus ibericus CBS 121593</name>
    <dbReference type="NCBI Taxonomy" id="1448316"/>
    <lineage>
        <taxon>Eukaryota</taxon>
        <taxon>Fungi</taxon>
        <taxon>Dikarya</taxon>
        <taxon>Ascomycota</taxon>
        <taxon>Pezizomycotina</taxon>
        <taxon>Eurotiomycetes</taxon>
        <taxon>Eurotiomycetidae</taxon>
        <taxon>Eurotiales</taxon>
        <taxon>Aspergillaceae</taxon>
        <taxon>Aspergillus</taxon>
        <taxon>Aspergillus subgen. Circumdati</taxon>
    </lineage>
</organism>
<feature type="transmembrane region" description="Helical" evidence="11">
    <location>
        <begin position="921"/>
        <end position="947"/>
    </location>
</feature>
<dbReference type="PANTHER" id="PTHR24223:SF404">
    <property type="entry name" value="ABC MULTIDRUG TRANSPORTER (EUROFUNG)-RELATED"/>
    <property type="match status" value="1"/>
</dbReference>
<dbReference type="GO" id="GO:0016887">
    <property type="term" value="F:ATP hydrolysis activity"/>
    <property type="evidence" value="ECO:0007669"/>
    <property type="project" value="InterPro"/>
</dbReference>
<evidence type="ECO:0000313" key="14">
    <source>
        <dbReference type="EMBL" id="RAK98157.1"/>
    </source>
</evidence>
<dbReference type="Gene3D" id="3.40.50.300">
    <property type="entry name" value="P-loop containing nucleotide triphosphate hydrolases"/>
    <property type="match status" value="2"/>
</dbReference>